<proteinExistence type="predicted"/>
<dbReference type="Proteomes" id="UP000035880">
    <property type="component" value="Chromosome 2R"/>
</dbReference>
<accession>B4QE51</accession>
<name>B4QE51_DROSI</name>
<reference evidence="1 3" key="1">
    <citation type="journal article" date="2007" name="Nature">
        <title>Evolution of genes and genomes on the Drosophila phylogeny.</title>
        <authorList>
            <consortium name="Drosophila 12 Genomes Consortium"/>
            <person name="Clark A.G."/>
            <person name="Eisen M.B."/>
            <person name="Smith D.R."/>
            <person name="Bergman C.M."/>
            <person name="Oliver B."/>
            <person name="Markow T.A."/>
            <person name="Kaufman T.C."/>
            <person name="Kellis M."/>
            <person name="Gelbart W."/>
            <person name="Iyer V.N."/>
            <person name="Pollard D.A."/>
            <person name="Sackton T.B."/>
            <person name="Larracuente A.M."/>
            <person name="Singh N.D."/>
            <person name="Abad J.P."/>
            <person name="Abt D.N."/>
            <person name="Adryan B."/>
            <person name="Aguade M."/>
            <person name="Akashi H."/>
            <person name="Anderson W.W."/>
            <person name="Aquadro C.F."/>
            <person name="Ardell D.H."/>
            <person name="Arguello R."/>
            <person name="Artieri C.G."/>
            <person name="Barbash D.A."/>
            <person name="Barker D."/>
            <person name="Barsanti P."/>
            <person name="Batterham P."/>
            <person name="Batzoglou S."/>
            <person name="Begun D."/>
            <person name="Bhutkar A."/>
            <person name="Blanco E."/>
            <person name="Bosak S.A."/>
            <person name="Bradley R.K."/>
            <person name="Brand A.D."/>
            <person name="Brent M.R."/>
            <person name="Brooks A.N."/>
            <person name="Brown R.H."/>
            <person name="Butlin R.K."/>
            <person name="Caggese C."/>
            <person name="Calvi B.R."/>
            <person name="Bernardo de Carvalho A."/>
            <person name="Caspi A."/>
            <person name="Castrezana S."/>
            <person name="Celniker S.E."/>
            <person name="Chang J.L."/>
            <person name="Chapple C."/>
            <person name="Chatterji S."/>
            <person name="Chinwalla A."/>
            <person name="Civetta A."/>
            <person name="Clifton S.W."/>
            <person name="Comeron J.M."/>
            <person name="Costello J.C."/>
            <person name="Coyne J.A."/>
            <person name="Daub J."/>
            <person name="David R.G."/>
            <person name="Delcher A.L."/>
            <person name="Delehaunty K."/>
            <person name="Do C.B."/>
            <person name="Ebling H."/>
            <person name="Edwards K."/>
            <person name="Eickbush T."/>
            <person name="Evans J.D."/>
            <person name="Filipski A."/>
            <person name="Findeiss S."/>
            <person name="Freyhult E."/>
            <person name="Fulton L."/>
            <person name="Fulton R."/>
            <person name="Garcia A.C."/>
            <person name="Gardiner A."/>
            <person name="Garfield D.A."/>
            <person name="Garvin B.E."/>
            <person name="Gibson G."/>
            <person name="Gilbert D."/>
            <person name="Gnerre S."/>
            <person name="Godfrey J."/>
            <person name="Good R."/>
            <person name="Gotea V."/>
            <person name="Gravely B."/>
            <person name="Greenberg A.J."/>
            <person name="Griffiths-Jones S."/>
            <person name="Gross S."/>
            <person name="Guigo R."/>
            <person name="Gustafson E.A."/>
            <person name="Haerty W."/>
            <person name="Hahn M.W."/>
            <person name="Halligan D.L."/>
            <person name="Halpern A.L."/>
            <person name="Halter G.M."/>
            <person name="Han M.V."/>
            <person name="Heger A."/>
            <person name="Hillier L."/>
            <person name="Hinrichs A.S."/>
            <person name="Holmes I."/>
            <person name="Hoskins R.A."/>
            <person name="Hubisz M.J."/>
            <person name="Hultmark D."/>
            <person name="Huntley M.A."/>
            <person name="Jaffe D.B."/>
            <person name="Jagadeeshan S."/>
            <person name="Jeck W.R."/>
            <person name="Johnson J."/>
            <person name="Jones C.D."/>
            <person name="Jordan W.C."/>
            <person name="Karpen G.H."/>
            <person name="Kataoka E."/>
            <person name="Keightley P.D."/>
            <person name="Kheradpour P."/>
            <person name="Kirkness E.F."/>
            <person name="Koerich L.B."/>
            <person name="Kristiansen K."/>
            <person name="Kudrna D."/>
            <person name="Kulathinal R.J."/>
            <person name="Kumar S."/>
            <person name="Kwok R."/>
            <person name="Lander E."/>
            <person name="Langley C.H."/>
            <person name="Lapoint R."/>
            <person name="Lazzaro B.P."/>
            <person name="Lee S.J."/>
            <person name="Levesque L."/>
            <person name="Li R."/>
            <person name="Lin C.F."/>
            <person name="Lin M.F."/>
            <person name="Lindblad-Toh K."/>
            <person name="Llopart A."/>
            <person name="Long M."/>
            <person name="Low L."/>
            <person name="Lozovsky E."/>
            <person name="Lu J."/>
            <person name="Luo M."/>
            <person name="Machado C.A."/>
            <person name="Makalowski W."/>
            <person name="Marzo M."/>
            <person name="Matsuda M."/>
            <person name="Matzkin L."/>
            <person name="McAllister B."/>
            <person name="McBride C.S."/>
            <person name="McKernan B."/>
            <person name="McKernan K."/>
            <person name="Mendez-Lago M."/>
            <person name="Minx P."/>
            <person name="Mollenhauer M.U."/>
            <person name="Montooth K."/>
            <person name="Mount S.M."/>
            <person name="Mu X."/>
            <person name="Myers E."/>
            <person name="Negre B."/>
            <person name="Newfeld S."/>
            <person name="Nielsen R."/>
            <person name="Noor M.A."/>
            <person name="O'Grady P."/>
            <person name="Pachter L."/>
            <person name="Papaceit M."/>
            <person name="Parisi M.J."/>
            <person name="Parisi M."/>
            <person name="Parts L."/>
            <person name="Pedersen J.S."/>
            <person name="Pesole G."/>
            <person name="Phillippy A.M."/>
            <person name="Ponting C.P."/>
            <person name="Pop M."/>
            <person name="Porcelli D."/>
            <person name="Powell J.R."/>
            <person name="Prohaska S."/>
            <person name="Pruitt K."/>
            <person name="Puig M."/>
            <person name="Quesneville H."/>
            <person name="Ram K.R."/>
            <person name="Rand D."/>
            <person name="Rasmussen M.D."/>
            <person name="Reed L.K."/>
            <person name="Reenan R."/>
            <person name="Reily A."/>
            <person name="Remington K.A."/>
            <person name="Rieger T.T."/>
            <person name="Ritchie M.G."/>
            <person name="Robin C."/>
            <person name="Rogers Y.H."/>
            <person name="Rohde C."/>
            <person name="Rozas J."/>
            <person name="Rubenfield M.J."/>
            <person name="Ruiz A."/>
            <person name="Russo S."/>
            <person name="Salzberg S.L."/>
            <person name="Sanchez-Gracia A."/>
            <person name="Saranga D.J."/>
            <person name="Sato H."/>
            <person name="Schaeffer S.W."/>
            <person name="Schatz M.C."/>
            <person name="Schlenke T."/>
            <person name="Schwartz R."/>
            <person name="Segarra C."/>
            <person name="Singh R.S."/>
            <person name="Sirot L."/>
            <person name="Sirota M."/>
            <person name="Sisneros N.B."/>
            <person name="Smith C.D."/>
            <person name="Smith T.F."/>
            <person name="Spieth J."/>
            <person name="Stage D.E."/>
            <person name="Stark A."/>
            <person name="Stephan W."/>
            <person name="Strausberg R.L."/>
            <person name="Strempel S."/>
            <person name="Sturgill D."/>
            <person name="Sutton G."/>
            <person name="Sutton G.G."/>
            <person name="Tao W."/>
            <person name="Teichmann S."/>
            <person name="Tobari Y.N."/>
            <person name="Tomimura Y."/>
            <person name="Tsolas J.M."/>
            <person name="Valente V.L."/>
            <person name="Venter E."/>
            <person name="Venter J.C."/>
            <person name="Vicario S."/>
            <person name="Vieira F.G."/>
            <person name="Vilella A.J."/>
            <person name="Villasante A."/>
            <person name="Walenz B."/>
            <person name="Wang J."/>
            <person name="Wasserman M."/>
            <person name="Watts T."/>
            <person name="Wilson D."/>
            <person name="Wilson R.K."/>
            <person name="Wing R.A."/>
            <person name="Wolfner M.F."/>
            <person name="Wong A."/>
            <person name="Wong G.K."/>
            <person name="Wu C.I."/>
            <person name="Wu G."/>
            <person name="Yamamoto D."/>
            <person name="Yang H.P."/>
            <person name="Yang S.P."/>
            <person name="Yorke J.A."/>
            <person name="Yoshida K."/>
            <person name="Zdobnov E."/>
            <person name="Zhang P."/>
            <person name="Zhang Y."/>
            <person name="Zimin A.V."/>
            <person name="Baldwin J."/>
            <person name="Abdouelleil A."/>
            <person name="Abdulkadir J."/>
            <person name="Abebe A."/>
            <person name="Abera B."/>
            <person name="Abreu J."/>
            <person name="Acer S.C."/>
            <person name="Aftuck L."/>
            <person name="Alexander A."/>
            <person name="An P."/>
            <person name="Anderson E."/>
            <person name="Anderson S."/>
            <person name="Arachi H."/>
            <person name="Azer M."/>
            <person name="Bachantsang P."/>
            <person name="Barry A."/>
            <person name="Bayul T."/>
            <person name="Berlin A."/>
            <person name="Bessette D."/>
            <person name="Bloom T."/>
            <person name="Blye J."/>
            <person name="Boguslavskiy L."/>
            <person name="Bonnet C."/>
            <person name="Boukhgalter B."/>
            <person name="Bourzgui I."/>
            <person name="Brown A."/>
            <person name="Cahill P."/>
            <person name="Channer S."/>
            <person name="Cheshatsang Y."/>
            <person name="Chuda L."/>
            <person name="Citroen M."/>
            <person name="Collymore A."/>
            <person name="Cooke P."/>
            <person name="Costello M."/>
            <person name="D'Aco K."/>
            <person name="Daza R."/>
            <person name="De Haan G."/>
            <person name="DeGray S."/>
            <person name="DeMaso C."/>
            <person name="Dhargay N."/>
            <person name="Dooley K."/>
            <person name="Dooley E."/>
            <person name="Doricent M."/>
            <person name="Dorje P."/>
            <person name="Dorjee K."/>
            <person name="Dupes A."/>
            <person name="Elong R."/>
            <person name="Falk J."/>
            <person name="Farina A."/>
            <person name="Faro S."/>
            <person name="Ferguson D."/>
            <person name="Fisher S."/>
            <person name="Foley C.D."/>
            <person name="Franke A."/>
            <person name="Friedrich D."/>
            <person name="Gadbois L."/>
            <person name="Gearin G."/>
            <person name="Gearin C.R."/>
            <person name="Giannoukos G."/>
            <person name="Goode T."/>
            <person name="Graham J."/>
            <person name="Grandbois E."/>
            <person name="Grewal S."/>
            <person name="Gyaltsen K."/>
            <person name="Hafez N."/>
            <person name="Hagos B."/>
            <person name="Hall J."/>
            <person name="Henson C."/>
            <person name="Hollinger A."/>
            <person name="Honan T."/>
            <person name="Huard M.D."/>
            <person name="Hughes L."/>
            <person name="Hurhula B."/>
            <person name="Husby M.E."/>
            <person name="Kamat A."/>
            <person name="Kanga B."/>
            <person name="Kashin S."/>
            <person name="Khazanovich D."/>
            <person name="Kisner P."/>
            <person name="Lance K."/>
            <person name="Lara M."/>
            <person name="Lee W."/>
            <person name="Lennon N."/>
            <person name="Letendre F."/>
            <person name="LeVine R."/>
            <person name="Lipovsky A."/>
            <person name="Liu X."/>
            <person name="Liu J."/>
            <person name="Liu S."/>
            <person name="Lokyitsang T."/>
            <person name="Lokyitsang Y."/>
            <person name="Lubonja R."/>
            <person name="Lui A."/>
            <person name="MacDonald P."/>
            <person name="Magnisalis V."/>
            <person name="Maru K."/>
            <person name="Matthews C."/>
            <person name="McCusker W."/>
            <person name="McDonough S."/>
            <person name="Mehta T."/>
            <person name="Meldrim J."/>
            <person name="Meneus L."/>
            <person name="Mihai O."/>
            <person name="Mihalev A."/>
            <person name="Mihova T."/>
            <person name="Mittelman R."/>
            <person name="Mlenga V."/>
            <person name="Montmayeur A."/>
            <person name="Mulrain L."/>
            <person name="Navidi A."/>
            <person name="Naylor J."/>
            <person name="Negash T."/>
            <person name="Nguyen T."/>
            <person name="Nguyen N."/>
            <person name="Nicol R."/>
            <person name="Norbu C."/>
            <person name="Norbu N."/>
            <person name="Novod N."/>
            <person name="O'Neill B."/>
            <person name="Osman S."/>
            <person name="Markiewicz E."/>
            <person name="Oyono O.L."/>
            <person name="Patti C."/>
            <person name="Phunkhang P."/>
            <person name="Pierre F."/>
            <person name="Priest M."/>
            <person name="Raghuraman S."/>
            <person name="Rege F."/>
            <person name="Reyes R."/>
            <person name="Rise C."/>
            <person name="Rogov P."/>
            <person name="Ross K."/>
            <person name="Ryan E."/>
            <person name="Settipalli S."/>
            <person name="Shea T."/>
            <person name="Sherpa N."/>
            <person name="Shi L."/>
            <person name="Shih D."/>
            <person name="Sparrow T."/>
            <person name="Spaulding J."/>
            <person name="Stalker J."/>
            <person name="Stange-Thomann N."/>
            <person name="Stavropoulos S."/>
            <person name="Stone C."/>
            <person name="Strader C."/>
            <person name="Tesfaye S."/>
            <person name="Thomson T."/>
            <person name="Thoulutsang Y."/>
            <person name="Thoulutsang D."/>
            <person name="Topham K."/>
            <person name="Topping I."/>
            <person name="Tsamla T."/>
            <person name="Vassiliev H."/>
            <person name="Vo A."/>
            <person name="Wangchuk T."/>
            <person name="Wangdi T."/>
            <person name="Weiand M."/>
            <person name="Wilkinson J."/>
            <person name="Wilson A."/>
            <person name="Yadav S."/>
            <person name="Young G."/>
            <person name="Yu Q."/>
            <person name="Zembek L."/>
            <person name="Zhong D."/>
            <person name="Zimmer A."/>
            <person name="Zwirko Z."/>
            <person name="Jaffe D.B."/>
            <person name="Alvarez P."/>
            <person name="Brockman W."/>
            <person name="Butler J."/>
            <person name="Chin C."/>
            <person name="Gnerre S."/>
            <person name="Grabherr M."/>
            <person name="Kleber M."/>
            <person name="Mauceli E."/>
            <person name="MacCallum I."/>
        </authorList>
    </citation>
    <scope>NUCLEOTIDE SEQUENCE [LARGE SCALE GENOMIC DNA]</scope>
    <source>
        <strain evidence="1">Mixed</strain>
        <strain evidence="3">mosaic</strain>
    </source>
</reference>
<keyword evidence="3" id="KW-1185">Reference proteome</keyword>
<protein>
    <submittedName>
        <fullName evidence="1">GD11471</fullName>
    </submittedName>
</protein>
<evidence type="ECO:0000313" key="2">
    <source>
        <dbReference type="EMBL" id="KMY95168.1"/>
    </source>
</evidence>
<evidence type="ECO:0000313" key="1">
    <source>
        <dbReference type="EMBL" id="EDX07838.1"/>
    </source>
</evidence>
<reference evidence="2" key="3">
    <citation type="journal article" date="2013" name="Genome Res.">
        <title>A second-generation assembly of the Drosophila simulans genome provides new insights into patterns of lineage-specific divergence.</title>
        <authorList>
            <person name="Hu T.T."/>
            <person name="Eisen M.B."/>
            <person name="Thornton K.R."/>
            <person name="Andolfatto P."/>
        </authorList>
    </citation>
    <scope>NUCLEOTIDE SEQUENCE [LARGE SCALE GENOMIC DNA]</scope>
    <source>
        <strain evidence="2">W501</strain>
    </source>
</reference>
<dbReference type="EMBL" id="CM002911">
    <property type="protein sequence ID" value="KMY95168.1"/>
    <property type="molecule type" value="Genomic_DNA"/>
</dbReference>
<dbReference type="Proteomes" id="UP000000304">
    <property type="component" value="Chromosome 2R"/>
</dbReference>
<reference evidence="1" key="2">
    <citation type="submission" date="2008-06" db="EMBL/GenBank/DDBJ databases">
        <authorList>
            <consortium name="FlyBase"/>
        </authorList>
    </citation>
    <scope>NUCLEOTIDE SEQUENCE</scope>
    <source>
        <strain evidence="1">Mixed</strain>
        <strain evidence="2">W501</strain>
    </source>
</reference>
<dbReference type="AlphaFoldDB" id="B4QE51"/>
<dbReference type="KEGG" id="dsi:Dsimw501_GD11471"/>
<organism evidence="1 3">
    <name type="scientific">Drosophila simulans</name>
    <name type="common">Fruit fly</name>
    <dbReference type="NCBI Taxonomy" id="7240"/>
    <lineage>
        <taxon>Eukaryota</taxon>
        <taxon>Metazoa</taxon>
        <taxon>Ecdysozoa</taxon>
        <taxon>Arthropoda</taxon>
        <taxon>Hexapoda</taxon>
        <taxon>Insecta</taxon>
        <taxon>Pterygota</taxon>
        <taxon>Neoptera</taxon>
        <taxon>Endopterygota</taxon>
        <taxon>Diptera</taxon>
        <taxon>Brachycera</taxon>
        <taxon>Muscomorpha</taxon>
        <taxon>Ephydroidea</taxon>
        <taxon>Drosophilidae</taxon>
        <taxon>Drosophila</taxon>
        <taxon>Sophophora</taxon>
    </lineage>
</organism>
<dbReference type="HOGENOM" id="CLU_2335867_0_0_1"/>
<gene>
    <name evidence="1" type="primary">Dsim\GD11471</name>
    <name evidence="1" type="ORF">Dsim_GD11471</name>
    <name evidence="2" type="ORF">Dsimw501_GD11471</name>
</gene>
<dbReference type="Bgee" id="FBgn0183220">
    <property type="expression patterns" value="Expressed in multicellular organism and 1 other cell type or tissue"/>
</dbReference>
<dbReference type="EMBL" id="CM000362">
    <property type="protein sequence ID" value="EDX07838.1"/>
    <property type="molecule type" value="Genomic_DNA"/>
</dbReference>
<sequence length="98" mass="11336">MSGSEIETAADFLATPLRLMLAETEVEMYFTAGLLPSALKPRLLVVHKSTLLEHLNSLNSGYAYCIIAGQWQVAMMQQRRMYRPRLRQRNPPFDRNFY</sequence>
<reference evidence="2" key="4">
    <citation type="submission" date="2014-06" db="EMBL/GenBank/DDBJ databases">
        <authorList>
            <person name="Hu T."/>
            <person name="Eisen M.B."/>
            <person name="Thornton K.R."/>
            <person name="Andolfatto P."/>
        </authorList>
    </citation>
    <scope>NUCLEOTIDE SEQUENCE</scope>
    <source>
        <strain evidence="2">W501</strain>
    </source>
</reference>
<evidence type="ECO:0000313" key="3">
    <source>
        <dbReference type="Proteomes" id="UP000000304"/>
    </source>
</evidence>